<protein>
    <submittedName>
        <fullName evidence="3">Glycosyltransferase family 2 protein</fullName>
    </submittedName>
</protein>
<keyword evidence="1" id="KW-0812">Transmembrane</keyword>
<dbReference type="PANTHER" id="PTHR43179:SF7">
    <property type="entry name" value="RHAMNOSYLTRANSFERASE WBBL"/>
    <property type="match status" value="1"/>
</dbReference>
<dbReference type="AlphaFoldDB" id="A0A8J7U2C2"/>
<feature type="domain" description="Glycosyltransferase 2-like" evidence="2">
    <location>
        <begin position="8"/>
        <end position="191"/>
    </location>
</feature>
<evidence type="ECO:0000259" key="2">
    <source>
        <dbReference type="Pfam" id="PF00535"/>
    </source>
</evidence>
<reference evidence="3" key="1">
    <citation type="submission" date="2021-03" db="EMBL/GenBank/DDBJ databases">
        <authorList>
            <person name="Wang G."/>
        </authorList>
    </citation>
    <scope>NUCLEOTIDE SEQUENCE</scope>
    <source>
        <strain evidence="3">KCTC 12899</strain>
    </source>
</reference>
<keyword evidence="1" id="KW-0472">Membrane</keyword>
<sequence length="310" mass="35288">MNNVPLFSFAIVNWNTRDLLDECLASIRAASGDLPIEILVADNASSDGSAHMVRQKYPEAVLIETGGNLGFAGGHFPLFERGTGRYHVLVNSDVRLTNDCLAPILARLDADPDIGVLGCRILGHDGELQPSCRRFPNLWFQLIEGTGINRLFPRSGFWNSYKMGDFDHDYAREVDQVMGSFFVIRREVVNQIGPLDRGFFMYYEEVDYCLRAKQAGFKVFFDPAATVYHAGGASADKVKVLTIRRLMRSMRRYYEKNHGRFTWFPLLAILSLDGVTHCLFALLRRRQPLTTAKAYWLAWWDVLLRKPAHF</sequence>
<gene>
    <name evidence="3" type="ORF">J3U88_01490</name>
</gene>
<dbReference type="EMBL" id="JAFREP010000001">
    <property type="protein sequence ID" value="MBO1317113.1"/>
    <property type="molecule type" value="Genomic_DNA"/>
</dbReference>
<feature type="transmembrane region" description="Helical" evidence="1">
    <location>
        <begin position="261"/>
        <end position="283"/>
    </location>
</feature>
<evidence type="ECO:0000256" key="1">
    <source>
        <dbReference type="SAM" id="Phobius"/>
    </source>
</evidence>
<evidence type="ECO:0000313" key="3">
    <source>
        <dbReference type="EMBL" id="MBO1317113.1"/>
    </source>
</evidence>
<comment type="caution">
    <text evidence="3">The sequence shown here is derived from an EMBL/GenBank/DDBJ whole genome shotgun (WGS) entry which is preliminary data.</text>
</comment>
<dbReference type="PANTHER" id="PTHR43179">
    <property type="entry name" value="RHAMNOSYLTRANSFERASE WBBL"/>
    <property type="match status" value="1"/>
</dbReference>
<accession>A0A8J7U2C2</accession>
<organism evidence="3 4">
    <name type="scientific">Acanthopleuribacter pedis</name>
    <dbReference type="NCBI Taxonomy" id="442870"/>
    <lineage>
        <taxon>Bacteria</taxon>
        <taxon>Pseudomonadati</taxon>
        <taxon>Acidobacteriota</taxon>
        <taxon>Holophagae</taxon>
        <taxon>Acanthopleuribacterales</taxon>
        <taxon>Acanthopleuribacteraceae</taxon>
        <taxon>Acanthopleuribacter</taxon>
    </lineage>
</organism>
<dbReference type="RefSeq" id="WP_207856347.1">
    <property type="nucleotide sequence ID" value="NZ_JAFREP010000001.1"/>
</dbReference>
<keyword evidence="4" id="KW-1185">Reference proteome</keyword>
<evidence type="ECO:0000313" key="4">
    <source>
        <dbReference type="Proteomes" id="UP000664417"/>
    </source>
</evidence>
<dbReference type="Pfam" id="PF00535">
    <property type="entry name" value="Glycos_transf_2"/>
    <property type="match status" value="1"/>
</dbReference>
<proteinExistence type="predicted"/>
<dbReference type="InterPro" id="IPR029044">
    <property type="entry name" value="Nucleotide-diphossugar_trans"/>
</dbReference>
<dbReference type="Proteomes" id="UP000664417">
    <property type="component" value="Unassembled WGS sequence"/>
</dbReference>
<dbReference type="SUPFAM" id="SSF53448">
    <property type="entry name" value="Nucleotide-diphospho-sugar transferases"/>
    <property type="match status" value="1"/>
</dbReference>
<dbReference type="Gene3D" id="3.90.550.10">
    <property type="entry name" value="Spore Coat Polysaccharide Biosynthesis Protein SpsA, Chain A"/>
    <property type="match status" value="1"/>
</dbReference>
<dbReference type="CDD" id="cd04186">
    <property type="entry name" value="GT_2_like_c"/>
    <property type="match status" value="1"/>
</dbReference>
<dbReference type="InterPro" id="IPR001173">
    <property type="entry name" value="Glyco_trans_2-like"/>
</dbReference>
<keyword evidence="1" id="KW-1133">Transmembrane helix</keyword>
<name>A0A8J7U2C2_9BACT</name>